<dbReference type="RefSeq" id="WP_155316058.1">
    <property type="nucleotide sequence ID" value="NZ_AP021874.1"/>
</dbReference>
<evidence type="ECO:0000313" key="3">
    <source>
        <dbReference type="Proteomes" id="UP000427906"/>
    </source>
</evidence>
<dbReference type="Proteomes" id="UP000427906">
    <property type="component" value="Chromosome"/>
</dbReference>
<dbReference type="InterPro" id="IPR052926">
    <property type="entry name" value="Metallo-beta-lactamase_dom"/>
</dbReference>
<sequence>MLKTLKITVAAEDSVAYDSNLLGQHGISLLLTANSGPGEKNILVDVAQDPEALLANFEKMGIAPACIDAIVLTHCHYDHTRGLARILQAIDRDDIPVIAHPDLFRLNFLRTPFLRHVGVMPGDLQPQIENAGGVLFLTRDPLEIMPGLMTTGEVERTTEFEDPGIDLCTIEKGRVKTDAMTDDISLVANMEGNGLVVVTGCCHAGVVNVLAQARRMTGVKKTVGLLGGLHLVEASDERIKKTVAGIGDVGPDWVYAGHCTGFRAQVALYNRFKEHFSPLQTGMVIDIT</sequence>
<dbReference type="KEGG" id="dalk:DSCA_17680"/>
<dbReference type="AlphaFoldDB" id="A0A5K7YFL6"/>
<dbReference type="InterPro" id="IPR001279">
    <property type="entry name" value="Metallo-B-lactamas"/>
</dbReference>
<organism evidence="2 3">
    <name type="scientific">Desulfosarcina alkanivorans</name>
    <dbReference type="NCBI Taxonomy" id="571177"/>
    <lineage>
        <taxon>Bacteria</taxon>
        <taxon>Pseudomonadati</taxon>
        <taxon>Thermodesulfobacteriota</taxon>
        <taxon>Desulfobacteria</taxon>
        <taxon>Desulfobacterales</taxon>
        <taxon>Desulfosarcinaceae</taxon>
        <taxon>Desulfosarcina</taxon>
    </lineage>
</organism>
<dbReference type="OrthoDB" id="9803916at2"/>
<dbReference type="InterPro" id="IPR036866">
    <property type="entry name" value="RibonucZ/Hydroxyglut_hydro"/>
</dbReference>
<evidence type="ECO:0000313" key="2">
    <source>
        <dbReference type="EMBL" id="BBO67838.1"/>
    </source>
</evidence>
<dbReference type="PANTHER" id="PTHR13754">
    <property type="entry name" value="METALLO-BETA-LACTAMASE SUPERFAMILY PROTEIN"/>
    <property type="match status" value="1"/>
</dbReference>
<dbReference type="CDD" id="cd07713">
    <property type="entry name" value="DHPS-like_MBL-fold"/>
    <property type="match status" value="1"/>
</dbReference>
<accession>A0A5K7YFL6</accession>
<protein>
    <submittedName>
        <fullName evidence="2">MBL fold metallo-hydrolase</fullName>
    </submittedName>
</protein>
<dbReference type="Gene3D" id="3.60.15.10">
    <property type="entry name" value="Ribonuclease Z/Hydroxyacylglutathione hydrolase-like"/>
    <property type="match status" value="1"/>
</dbReference>
<name>A0A5K7YFL6_9BACT</name>
<dbReference type="Pfam" id="PF00753">
    <property type="entry name" value="Lactamase_B"/>
    <property type="match status" value="1"/>
</dbReference>
<feature type="domain" description="Metallo-beta-lactamase" evidence="1">
    <location>
        <begin position="25"/>
        <end position="258"/>
    </location>
</feature>
<gene>
    <name evidence="2" type="ORF">DSCA_17680</name>
</gene>
<keyword evidence="3" id="KW-1185">Reference proteome</keyword>
<proteinExistence type="predicted"/>
<reference evidence="2 3" key="1">
    <citation type="submission" date="2019-11" db="EMBL/GenBank/DDBJ databases">
        <title>Comparative genomics of hydrocarbon-degrading Desulfosarcina strains.</title>
        <authorList>
            <person name="Watanabe M."/>
            <person name="Kojima H."/>
            <person name="Fukui M."/>
        </authorList>
    </citation>
    <scope>NUCLEOTIDE SEQUENCE [LARGE SCALE GENOMIC DNA]</scope>
    <source>
        <strain evidence="2 3">PL12</strain>
    </source>
</reference>
<dbReference type="GO" id="GO:0016787">
    <property type="term" value="F:hydrolase activity"/>
    <property type="evidence" value="ECO:0007669"/>
    <property type="project" value="UniProtKB-KW"/>
</dbReference>
<dbReference type="PANTHER" id="PTHR13754:SF18">
    <property type="entry name" value="7,8-DIHYDROPTERIN-6-METHYL-4-(BETA-D-RIBOFURANOSYL)-AMINOBENZENE-5'-PHOSPHATE SYNTHASE"/>
    <property type="match status" value="1"/>
</dbReference>
<keyword evidence="2" id="KW-0378">Hydrolase</keyword>
<dbReference type="EMBL" id="AP021874">
    <property type="protein sequence ID" value="BBO67838.1"/>
    <property type="molecule type" value="Genomic_DNA"/>
</dbReference>
<dbReference type="InterPro" id="IPR041712">
    <property type="entry name" value="DHPS-like_MBL-fold"/>
</dbReference>
<dbReference type="SMART" id="SM00849">
    <property type="entry name" value="Lactamase_B"/>
    <property type="match status" value="1"/>
</dbReference>
<dbReference type="SUPFAM" id="SSF56281">
    <property type="entry name" value="Metallo-hydrolase/oxidoreductase"/>
    <property type="match status" value="1"/>
</dbReference>
<dbReference type="GO" id="GO:0016740">
    <property type="term" value="F:transferase activity"/>
    <property type="evidence" value="ECO:0007669"/>
    <property type="project" value="TreeGrafter"/>
</dbReference>
<evidence type="ECO:0000259" key="1">
    <source>
        <dbReference type="SMART" id="SM00849"/>
    </source>
</evidence>